<evidence type="ECO:0000256" key="1">
    <source>
        <dbReference type="ARBA" id="ARBA00010813"/>
    </source>
</evidence>
<dbReference type="GO" id="GO:0006021">
    <property type="term" value="P:inositol biosynthetic process"/>
    <property type="evidence" value="ECO:0007669"/>
    <property type="project" value="InterPro"/>
</dbReference>
<reference evidence="3 4" key="1">
    <citation type="submission" date="2019-06" db="EMBL/GenBank/DDBJ databases">
        <title>An operon consisting of a P-type ATPase gene and a transcriptional regular gene given the different cadmium resistance in Bacillus vietamensis 151-6 and Bacillus marisflavi 151-25.</title>
        <authorList>
            <person name="Yu X."/>
        </authorList>
    </citation>
    <scope>NUCLEOTIDE SEQUENCE [LARGE SCALE GENOMIC DNA]</scope>
    <source>
        <strain evidence="3 4">151-6</strain>
    </source>
</reference>
<dbReference type="Pfam" id="PF01658">
    <property type="entry name" value="Inos-1-P_synth"/>
    <property type="match status" value="1"/>
</dbReference>
<dbReference type="InterPro" id="IPR002587">
    <property type="entry name" value="Myo-inos-1-P_Synthase"/>
</dbReference>
<dbReference type="RefSeq" id="WP_159360959.1">
    <property type="nucleotide sequence ID" value="NZ_CP047394.1"/>
</dbReference>
<dbReference type="Pfam" id="PF07994">
    <property type="entry name" value="NAD_binding_5"/>
    <property type="match status" value="1"/>
</dbReference>
<dbReference type="PIRSF" id="PIRSF015578">
    <property type="entry name" value="Myoinos-ppht_syn"/>
    <property type="match status" value="1"/>
</dbReference>
<dbReference type="Gene3D" id="3.30.360.10">
    <property type="entry name" value="Dihydrodipicolinate Reductase, domain 2"/>
    <property type="match status" value="1"/>
</dbReference>
<proteinExistence type="inferred from homology"/>
<evidence type="ECO:0000313" key="3">
    <source>
        <dbReference type="EMBL" id="QHE59800.1"/>
    </source>
</evidence>
<name>A0A6I6UML5_9BACI</name>
<dbReference type="SUPFAM" id="SSF55347">
    <property type="entry name" value="Glyceraldehyde-3-phosphate dehydrogenase-like, C-terminal domain"/>
    <property type="match status" value="1"/>
</dbReference>
<feature type="domain" description="Myo-inositol-1-phosphate synthase GAPDH-like" evidence="2">
    <location>
        <begin position="227"/>
        <end position="333"/>
    </location>
</feature>
<evidence type="ECO:0000259" key="2">
    <source>
        <dbReference type="Pfam" id="PF01658"/>
    </source>
</evidence>
<dbReference type="PANTHER" id="PTHR11510">
    <property type="entry name" value="MYO-INOSITOL-1 PHOSPHATE SYNTHASE"/>
    <property type="match status" value="1"/>
</dbReference>
<comment type="similarity">
    <text evidence="1">Belongs to the myo-inositol 1-phosphate synthase family.</text>
</comment>
<sequence length="399" mass="44778">MKKKVGVMIIGLNGSVSTCITGGVQAIKKQLTKPIGLITETEGFTDMCSLESLVFSGWDLRTQSHLYWMKRNGVVPSHMIDELKDEINQVNVLPAPKVQVTNPTLSLEGVDTEFPDLTYRETIKIIISDIKSFKEKEKLETVIVLNLVSVDEDPVLGKVHETLERFEQALDSNDPSITSGMLYAYSAIKCGSPYINFTPNTTVDIPALIEFSAENKVPVCGKDGKTGQTLYKTVLAPMFKHRNLKVTGWYSANILGNDDGKILNVPEQAATKIKTKTNVLTSILGESSELDHQVHIHYYKPRGDAKEAWDNIDFEGWLDTPMSMKVNWVGQDSALAAPLIVDLIRIIEFCNRKEEFGIIKELAPFFKAPYDVENHDFFEQINSLYLYVENLNNKVLEKI</sequence>
<accession>A0A6I6UML5</accession>
<dbReference type="KEGG" id="bvq:FHE72_01150"/>
<dbReference type="Proteomes" id="UP000465062">
    <property type="component" value="Chromosome"/>
</dbReference>
<dbReference type="GO" id="GO:0008654">
    <property type="term" value="P:phospholipid biosynthetic process"/>
    <property type="evidence" value="ECO:0007669"/>
    <property type="project" value="InterPro"/>
</dbReference>
<dbReference type="InterPro" id="IPR013021">
    <property type="entry name" value="Myo-inos-1-P_Synthase_GAPDH"/>
</dbReference>
<protein>
    <submittedName>
        <fullName evidence="3">Myo-inositol-1-phosphate synthase</fullName>
    </submittedName>
</protein>
<dbReference type="AlphaFoldDB" id="A0A6I6UML5"/>
<dbReference type="SUPFAM" id="SSF51735">
    <property type="entry name" value="NAD(P)-binding Rossmann-fold domains"/>
    <property type="match status" value="1"/>
</dbReference>
<dbReference type="GO" id="GO:0004512">
    <property type="term" value="F:inositol-3-phosphate synthase activity"/>
    <property type="evidence" value="ECO:0007669"/>
    <property type="project" value="InterPro"/>
</dbReference>
<organism evidence="3 4">
    <name type="scientific">Rossellomorea vietnamensis</name>
    <dbReference type="NCBI Taxonomy" id="218284"/>
    <lineage>
        <taxon>Bacteria</taxon>
        <taxon>Bacillati</taxon>
        <taxon>Bacillota</taxon>
        <taxon>Bacilli</taxon>
        <taxon>Bacillales</taxon>
        <taxon>Bacillaceae</taxon>
        <taxon>Rossellomorea</taxon>
    </lineage>
</organism>
<evidence type="ECO:0000313" key="4">
    <source>
        <dbReference type="Proteomes" id="UP000465062"/>
    </source>
</evidence>
<dbReference type="InterPro" id="IPR036291">
    <property type="entry name" value="NAD(P)-bd_dom_sf"/>
</dbReference>
<gene>
    <name evidence="3" type="ORF">FHE72_01150</name>
</gene>
<dbReference type="EMBL" id="CP047394">
    <property type="protein sequence ID" value="QHE59800.1"/>
    <property type="molecule type" value="Genomic_DNA"/>
</dbReference>
<dbReference type="Gene3D" id="3.40.50.720">
    <property type="entry name" value="NAD(P)-binding Rossmann-like Domain"/>
    <property type="match status" value="1"/>
</dbReference>